<name>A0AAX4Y302_9BACE</name>
<reference evidence="1" key="1">
    <citation type="submission" date="2023-03" db="EMBL/GenBank/DDBJ databases">
        <title>DFI Biobank Strains.</title>
        <authorList>
            <person name="Mostad J."/>
            <person name="Paddock L."/>
            <person name="Medina S."/>
            <person name="Waligurski E."/>
            <person name="Barat B."/>
            <person name="Smith R."/>
            <person name="Burgo V."/>
            <person name="Metcalfe C."/>
            <person name="Woodson C."/>
            <person name="Sundararajan A."/>
            <person name="Ramaswamy R."/>
            <person name="Lin H."/>
            <person name="Pamer E.G."/>
        </authorList>
    </citation>
    <scope>NUCLEOTIDE SEQUENCE</scope>
    <source>
        <strain evidence="1">DFI.9.5</strain>
    </source>
</reference>
<comment type="caution">
    <text evidence="1">The sequence shown here is derived from an EMBL/GenBank/DDBJ whole genome shotgun (WGS) entry which is preliminary data.</text>
</comment>
<dbReference type="RefSeq" id="WP_275203230.1">
    <property type="nucleotide sequence ID" value="NZ_JARFID010001114.1"/>
</dbReference>
<feature type="non-terminal residue" evidence="1">
    <location>
        <position position="1"/>
    </location>
</feature>
<dbReference type="AlphaFoldDB" id="A0AAX4Y302"/>
<accession>A0AAX4Y302</accession>
<evidence type="ECO:0000313" key="1">
    <source>
        <dbReference type="EMBL" id="MDE8698368.1"/>
    </source>
</evidence>
<sequence>AKGSEKKAKELLNGAFSCYPKDWLQLLKQNNKQIYSGMNKRGFFSPALVDKRGKLKSLASGSIKDYVTIHLSDRVTTPYHEIGHLVEFFSPDLVKI</sequence>
<organism evidence="1 2">
    <name type="scientific">Bacteroides cellulosilyticus</name>
    <dbReference type="NCBI Taxonomy" id="246787"/>
    <lineage>
        <taxon>Bacteria</taxon>
        <taxon>Pseudomonadati</taxon>
        <taxon>Bacteroidota</taxon>
        <taxon>Bacteroidia</taxon>
        <taxon>Bacteroidales</taxon>
        <taxon>Bacteroidaceae</taxon>
        <taxon>Bacteroides</taxon>
    </lineage>
</organism>
<proteinExistence type="predicted"/>
<dbReference type="EMBL" id="JARFID010001114">
    <property type="protein sequence ID" value="MDE8698368.1"/>
    <property type="molecule type" value="Genomic_DNA"/>
</dbReference>
<gene>
    <name evidence="1" type="ORF">PZH42_31135</name>
</gene>
<evidence type="ECO:0000313" key="2">
    <source>
        <dbReference type="Proteomes" id="UP001221924"/>
    </source>
</evidence>
<dbReference type="Proteomes" id="UP001221924">
    <property type="component" value="Unassembled WGS sequence"/>
</dbReference>
<protein>
    <submittedName>
        <fullName evidence="1">Uncharacterized protein</fullName>
    </submittedName>
</protein>
<feature type="non-terminal residue" evidence="1">
    <location>
        <position position="96"/>
    </location>
</feature>